<name>A0A6J5NUQ7_9CAUD</name>
<accession>A0A6J5NUQ7</accession>
<proteinExistence type="predicted"/>
<sequence>MICPVCEERKNKKSREQEKRYHAMLEDVAKQCHHLNENFNQDDWKRLCVDIFRKDSMSDPKLAAYWRKNGFRLVPSLDGTGLVMLGTQTRDFPRYVASAFVEWLYAFGAERDVIWTDPTKPPLADYHGIAA</sequence>
<dbReference type="SUPFAM" id="SSF103370">
    <property type="entry name" value="NinB"/>
    <property type="match status" value="1"/>
</dbReference>
<dbReference type="InterPro" id="IPR008711">
    <property type="entry name" value="Recombinase_NinB"/>
</dbReference>
<evidence type="ECO:0000313" key="1">
    <source>
        <dbReference type="EMBL" id="CAB4160878.1"/>
    </source>
</evidence>
<protein>
    <submittedName>
        <fullName evidence="1">Recombinase NinB</fullName>
    </submittedName>
</protein>
<gene>
    <name evidence="1" type="ORF">UFOVP773_20</name>
</gene>
<reference evidence="1" key="1">
    <citation type="submission" date="2020-04" db="EMBL/GenBank/DDBJ databases">
        <authorList>
            <person name="Chiriac C."/>
            <person name="Salcher M."/>
            <person name="Ghai R."/>
            <person name="Kavagutti S V."/>
        </authorList>
    </citation>
    <scope>NUCLEOTIDE SEQUENCE</scope>
</reference>
<dbReference type="Pfam" id="PF05772">
    <property type="entry name" value="NinB"/>
    <property type="match status" value="1"/>
</dbReference>
<organism evidence="1">
    <name type="scientific">uncultured Caudovirales phage</name>
    <dbReference type="NCBI Taxonomy" id="2100421"/>
    <lineage>
        <taxon>Viruses</taxon>
        <taxon>Duplodnaviria</taxon>
        <taxon>Heunggongvirae</taxon>
        <taxon>Uroviricota</taxon>
        <taxon>Caudoviricetes</taxon>
        <taxon>Peduoviridae</taxon>
        <taxon>Maltschvirus</taxon>
        <taxon>Maltschvirus maltsch</taxon>
    </lineage>
</organism>
<dbReference type="InterPro" id="IPR036619">
    <property type="entry name" value="NinB_sf"/>
</dbReference>
<dbReference type="EMBL" id="LR796702">
    <property type="protein sequence ID" value="CAB4160878.1"/>
    <property type="molecule type" value="Genomic_DNA"/>
</dbReference>
<dbReference type="Gene3D" id="1.10.3790.10">
    <property type="entry name" value="NinB"/>
    <property type="match status" value="1"/>
</dbReference>